<organism evidence="1 2">
    <name type="scientific">Pseudomonas putida ND6</name>
    <dbReference type="NCBI Taxonomy" id="231023"/>
    <lineage>
        <taxon>Bacteria</taxon>
        <taxon>Pseudomonadati</taxon>
        <taxon>Pseudomonadota</taxon>
        <taxon>Gammaproteobacteria</taxon>
        <taxon>Pseudomonadales</taxon>
        <taxon>Pseudomonadaceae</taxon>
        <taxon>Pseudomonas</taxon>
    </lineage>
</organism>
<dbReference type="AlphaFoldDB" id="I3V309"/>
<name>I3V309_PSEPU</name>
<proteinExistence type="predicted"/>
<gene>
    <name evidence="1" type="ORF">YSA_09869</name>
</gene>
<sequence>MQAPTGLKGFRLQIDGEGTVGVEGDISVAEGVVERQGGAGLEHVKARKTSAALMFNNPRLQIELF</sequence>
<protein>
    <submittedName>
        <fullName evidence="1">Uncharacterized protein</fullName>
    </submittedName>
</protein>
<evidence type="ECO:0000313" key="1">
    <source>
        <dbReference type="EMBL" id="AFK72130.1"/>
    </source>
</evidence>
<evidence type="ECO:0000313" key="2">
    <source>
        <dbReference type="Proteomes" id="UP000005268"/>
    </source>
</evidence>
<dbReference type="Proteomes" id="UP000005268">
    <property type="component" value="Chromosome"/>
</dbReference>
<reference evidence="1 2" key="1">
    <citation type="journal article" date="2012" name="J. Bacteriol.">
        <title>Complete Genome Sequence of the Naphthalene-Degrading Pseudomonas putida Strain ND6.</title>
        <authorList>
            <person name="Li S."/>
            <person name="Zhao H."/>
            <person name="Li Y."/>
            <person name="Niu S."/>
            <person name="Cai B."/>
        </authorList>
    </citation>
    <scope>NUCLEOTIDE SEQUENCE [LARGE SCALE GENOMIC DNA]</scope>
    <source>
        <strain evidence="1 2">ND6</strain>
    </source>
</reference>
<accession>I3V309</accession>
<dbReference type="KEGG" id="ppi:YSA_09869"/>
<dbReference type="EMBL" id="CP003588">
    <property type="protein sequence ID" value="AFK72130.1"/>
    <property type="molecule type" value="Genomic_DNA"/>
</dbReference>
<dbReference type="HOGENOM" id="CLU_2846524_0_0_6"/>